<dbReference type="Gene3D" id="3.10.450.50">
    <property type="match status" value="1"/>
</dbReference>
<dbReference type="InterPro" id="IPR027843">
    <property type="entry name" value="DUF4440"/>
</dbReference>
<dbReference type="EMBL" id="FNAH01000004">
    <property type="protein sequence ID" value="SDE11097.1"/>
    <property type="molecule type" value="Genomic_DNA"/>
</dbReference>
<dbReference type="Proteomes" id="UP000199344">
    <property type="component" value="Unassembled WGS sequence"/>
</dbReference>
<evidence type="ECO:0000313" key="3">
    <source>
        <dbReference type="Proteomes" id="UP000199344"/>
    </source>
</evidence>
<organism evidence="2 3">
    <name type="scientific">Paracoccus isoporae</name>
    <dbReference type="NCBI Taxonomy" id="591205"/>
    <lineage>
        <taxon>Bacteria</taxon>
        <taxon>Pseudomonadati</taxon>
        <taxon>Pseudomonadota</taxon>
        <taxon>Alphaproteobacteria</taxon>
        <taxon>Rhodobacterales</taxon>
        <taxon>Paracoccaceae</taxon>
        <taxon>Paracoccus</taxon>
    </lineage>
</organism>
<dbReference type="SUPFAM" id="SSF54427">
    <property type="entry name" value="NTF2-like"/>
    <property type="match status" value="1"/>
</dbReference>
<proteinExistence type="predicted"/>
<dbReference type="OrthoDB" id="7353854at2"/>
<evidence type="ECO:0000313" key="2">
    <source>
        <dbReference type="EMBL" id="SDE11097.1"/>
    </source>
</evidence>
<reference evidence="2 3" key="1">
    <citation type="submission" date="2016-10" db="EMBL/GenBank/DDBJ databases">
        <authorList>
            <person name="de Groot N.N."/>
        </authorList>
    </citation>
    <scope>NUCLEOTIDE SEQUENCE [LARGE SCALE GENOMIC DNA]</scope>
    <source>
        <strain evidence="2 3">DSM 22220</strain>
    </source>
</reference>
<dbReference type="STRING" id="591205.SAMN05421538_10463"/>
<sequence length="114" mass="12729">MDFEPLWDMEKRFWLDGPDFYKSSLASDARMVFPPPVGILAGKQIVEGLKQGPRWQSVDFEEKTETGSGNTAVLAYKATGQRENDDPYVALCASTYVKSEGSWVLLAHQQTPEA</sequence>
<feature type="domain" description="DUF4440" evidence="1">
    <location>
        <begin position="18"/>
        <end position="105"/>
    </location>
</feature>
<name>A0A1G7A9D5_9RHOB</name>
<keyword evidence="3" id="KW-1185">Reference proteome</keyword>
<evidence type="ECO:0000259" key="1">
    <source>
        <dbReference type="Pfam" id="PF14534"/>
    </source>
</evidence>
<dbReference type="InterPro" id="IPR032710">
    <property type="entry name" value="NTF2-like_dom_sf"/>
</dbReference>
<dbReference type="Pfam" id="PF14534">
    <property type="entry name" value="DUF4440"/>
    <property type="match status" value="1"/>
</dbReference>
<dbReference type="RefSeq" id="WP_143025648.1">
    <property type="nucleotide sequence ID" value="NZ_FNAH01000004.1"/>
</dbReference>
<protein>
    <recommendedName>
        <fullName evidence="1">DUF4440 domain-containing protein</fullName>
    </recommendedName>
</protein>
<accession>A0A1G7A9D5</accession>
<dbReference type="AlphaFoldDB" id="A0A1G7A9D5"/>
<gene>
    <name evidence="2" type="ORF">SAMN05421538_10463</name>
</gene>